<dbReference type="Proteomes" id="UP000051269">
    <property type="component" value="Unassembled WGS sequence"/>
</dbReference>
<dbReference type="InterPro" id="IPR045584">
    <property type="entry name" value="Pilin-like"/>
</dbReference>
<dbReference type="AlphaFoldDB" id="A0A0R2RKW3"/>
<proteinExistence type="predicted"/>
<gene>
    <name evidence="1" type="ORF">ABR82_04305</name>
</gene>
<dbReference type="EMBL" id="LIBO01000003">
    <property type="protein sequence ID" value="KRO63205.1"/>
    <property type="molecule type" value="Genomic_DNA"/>
</dbReference>
<sequence>MLVVIGVIGVLTAMAVPVSMRMVQKGRSTACLGNLRQLGVALNLYLGEHNQVMPVLAAGRSQKSEQLDVIDTKLREYAPDERIFCCPADAGKIAETTGTSYHWNSALNGQSILSLNFLNNTTPTTIPVLADKEGFHTHCKSKVNILTADGRISQGLNFTTTR</sequence>
<dbReference type="PANTHER" id="PTHR30093">
    <property type="entry name" value="GENERAL SECRETION PATHWAY PROTEIN G"/>
    <property type="match status" value="1"/>
</dbReference>
<accession>A0A0R2RKW3</accession>
<organism evidence="1 2">
    <name type="scientific">Verrucomicrobia subdivision 6 bacterium BACL9 MAG-120507-bin52</name>
    <dbReference type="NCBI Taxonomy" id="1655590"/>
    <lineage>
        <taxon>Bacteria</taxon>
        <taxon>Pseudomonadati</taxon>
        <taxon>Verrucomicrobiota</taxon>
        <taxon>Verrucomicrobiia</taxon>
        <taxon>Verrucomicrobiales</taxon>
        <taxon>Verrucomicrobia subdivision 6</taxon>
    </lineage>
</organism>
<name>A0A0R2RKW3_9BACT</name>
<dbReference type="SUPFAM" id="SSF54523">
    <property type="entry name" value="Pili subunits"/>
    <property type="match status" value="1"/>
</dbReference>
<protein>
    <recommendedName>
        <fullName evidence="3">Type II secretion system protein GspG C-terminal domain-containing protein</fullName>
    </recommendedName>
</protein>
<reference evidence="1 2" key="1">
    <citation type="submission" date="2015-10" db="EMBL/GenBank/DDBJ databases">
        <title>Metagenome-Assembled Genomes uncover a global brackish microbiome.</title>
        <authorList>
            <person name="Hugerth L.W."/>
            <person name="Larsson J."/>
            <person name="Alneberg J."/>
            <person name="Lindh M.V."/>
            <person name="Legrand C."/>
            <person name="Pinhassi J."/>
            <person name="Andersson A.F."/>
        </authorList>
    </citation>
    <scope>NUCLEOTIDE SEQUENCE [LARGE SCALE GENOMIC DNA]</scope>
    <source>
        <strain evidence="1">BACL18 MAG-120507-bin52</strain>
    </source>
</reference>
<evidence type="ECO:0000313" key="1">
    <source>
        <dbReference type="EMBL" id="KRO63205.1"/>
    </source>
</evidence>
<dbReference type="Gene3D" id="3.30.700.10">
    <property type="entry name" value="Glycoprotein, Type 4 Pilin"/>
    <property type="match status" value="1"/>
</dbReference>
<evidence type="ECO:0000313" key="2">
    <source>
        <dbReference type="Proteomes" id="UP000051269"/>
    </source>
</evidence>
<comment type="caution">
    <text evidence="1">The sequence shown here is derived from an EMBL/GenBank/DDBJ whole genome shotgun (WGS) entry which is preliminary data.</text>
</comment>
<evidence type="ECO:0008006" key="3">
    <source>
        <dbReference type="Google" id="ProtNLM"/>
    </source>
</evidence>